<dbReference type="EMBL" id="OZ021743">
    <property type="protein sequence ID" value="CAK9329866.1"/>
    <property type="molecule type" value="Genomic_DNA"/>
</dbReference>
<feature type="region of interest" description="Disordered" evidence="1">
    <location>
        <begin position="1"/>
        <end position="27"/>
    </location>
</feature>
<evidence type="ECO:0000313" key="3">
    <source>
        <dbReference type="Proteomes" id="UP001642487"/>
    </source>
</evidence>
<gene>
    <name evidence="2" type="ORF">CITCOLO1_LOCUS22346</name>
</gene>
<keyword evidence="3" id="KW-1185">Reference proteome</keyword>
<protein>
    <submittedName>
        <fullName evidence="2">Uncharacterized protein</fullName>
    </submittedName>
</protein>
<feature type="compositionally biased region" description="Basic and acidic residues" evidence="1">
    <location>
        <begin position="8"/>
        <end position="27"/>
    </location>
</feature>
<proteinExistence type="predicted"/>
<sequence>MQLGSFDGCRRFERPNRVESDGDERSDRNGMLYRWFQFDCCGTHFHLLSLNCRLFRAHSALLPKLMVVYASLFLD</sequence>
<evidence type="ECO:0000313" key="2">
    <source>
        <dbReference type="EMBL" id="CAK9329866.1"/>
    </source>
</evidence>
<organism evidence="2 3">
    <name type="scientific">Citrullus colocynthis</name>
    <name type="common">colocynth</name>
    <dbReference type="NCBI Taxonomy" id="252529"/>
    <lineage>
        <taxon>Eukaryota</taxon>
        <taxon>Viridiplantae</taxon>
        <taxon>Streptophyta</taxon>
        <taxon>Embryophyta</taxon>
        <taxon>Tracheophyta</taxon>
        <taxon>Spermatophyta</taxon>
        <taxon>Magnoliopsida</taxon>
        <taxon>eudicotyledons</taxon>
        <taxon>Gunneridae</taxon>
        <taxon>Pentapetalae</taxon>
        <taxon>rosids</taxon>
        <taxon>fabids</taxon>
        <taxon>Cucurbitales</taxon>
        <taxon>Cucurbitaceae</taxon>
        <taxon>Benincaseae</taxon>
        <taxon>Citrullus</taxon>
    </lineage>
</organism>
<accession>A0ABP0ZAS7</accession>
<name>A0ABP0ZAS7_9ROSI</name>
<dbReference type="Proteomes" id="UP001642487">
    <property type="component" value="Chromosome 9"/>
</dbReference>
<evidence type="ECO:0000256" key="1">
    <source>
        <dbReference type="SAM" id="MobiDB-lite"/>
    </source>
</evidence>
<reference evidence="2 3" key="1">
    <citation type="submission" date="2024-03" db="EMBL/GenBank/DDBJ databases">
        <authorList>
            <person name="Gkanogiannis A."/>
            <person name="Becerra Lopez-Lavalle L."/>
        </authorList>
    </citation>
    <scope>NUCLEOTIDE SEQUENCE [LARGE SCALE GENOMIC DNA]</scope>
</reference>